<dbReference type="Gene3D" id="1.10.287.470">
    <property type="entry name" value="Helix hairpin bin"/>
    <property type="match status" value="1"/>
</dbReference>
<dbReference type="Gene3D" id="2.40.50.100">
    <property type="match status" value="1"/>
</dbReference>
<keyword evidence="9" id="KW-1185">Reference proteome</keyword>
<proteinExistence type="inferred from homology"/>
<feature type="domain" description="Multidrug resistance protein MdtA-like C-terminal permuted SH3" evidence="7">
    <location>
        <begin position="289"/>
        <end position="350"/>
    </location>
</feature>
<evidence type="ECO:0000259" key="5">
    <source>
        <dbReference type="Pfam" id="PF25917"/>
    </source>
</evidence>
<feature type="domain" description="CusB-like beta-barrel" evidence="6">
    <location>
        <begin position="206"/>
        <end position="277"/>
    </location>
</feature>
<accession>A0ABY5ZFJ7</accession>
<feature type="domain" description="Multidrug resistance protein MdtA-like alpha-helical hairpin" evidence="4">
    <location>
        <begin position="100"/>
        <end position="168"/>
    </location>
</feature>
<name>A0ABY5ZFJ7_9BACT</name>
<sequence>MVMIFRGVSFLLLLPLLWSCEQQQVAPEEPLRTVRTQTVVRDEGVRVRSFSGTARPAIETRLSFRVPGTLVDIPVKVGDQVRRGSLVAALDPADYQLQVREAEAALAEAAARTRNAEAHFERVRALYENNHASLTDLDAARAGAESARAAEAAAAMRVELAQLQLGYTRLRAPLDGEIAAVRVEVNENVAAGAEVVVLTASQFPEVAVALPEALIGAVARGEEVRVSFDAIPGEGFAGVVTEVGVAASHAGATFPVTVRLLAPDRRVRQGMSAEVVFRFAPHQEVARMLVPAAAVGEDQQGRFVFVVEPGPDDTTLVRRRAVEVGALRVEGLEILSGLTPGEQVVTAGVSRIEDGQRVLLAVAEERRP</sequence>
<dbReference type="InterPro" id="IPR058627">
    <property type="entry name" value="MdtA-like_C"/>
</dbReference>
<organism evidence="8 9">
    <name type="scientific">Geoalkalibacter halelectricus</name>
    <dbReference type="NCBI Taxonomy" id="2847045"/>
    <lineage>
        <taxon>Bacteria</taxon>
        <taxon>Pseudomonadati</taxon>
        <taxon>Thermodesulfobacteriota</taxon>
        <taxon>Desulfuromonadia</taxon>
        <taxon>Desulfuromonadales</taxon>
        <taxon>Geoalkalibacteraceae</taxon>
        <taxon>Geoalkalibacter</taxon>
    </lineage>
</organism>
<comment type="subcellular location">
    <subcellularLocation>
        <location evidence="1">Cell envelope</location>
    </subcellularLocation>
</comment>
<evidence type="ECO:0000256" key="3">
    <source>
        <dbReference type="ARBA" id="ARBA00022448"/>
    </source>
</evidence>
<dbReference type="PANTHER" id="PTHR30469:SF15">
    <property type="entry name" value="HLYD FAMILY OF SECRETION PROTEINS"/>
    <property type="match status" value="1"/>
</dbReference>
<reference evidence="8" key="1">
    <citation type="journal article" date="2022" name="Environ. Microbiol.">
        <title>Geoalkalibacter halelectricus SAP #1 sp. nov. possessing extracellular electron transfer and mineral#reducing capabilities from a haloalkaline environment.</title>
        <authorList>
            <person name="Yadav S."/>
            <person name="Singh R."/>
            <person name="Sundharam S.S."/>
            <person name="Chaudhary S."/>
            <person name="Krishnamurthi S."/>
            <person name="Patil S.A."/>
        </authorList>
    </citation>
    <scope>NUCLEOTIDE SEQUENCE</scope>
    <source>
        <strain evidence="8">SAP-1</strain>
    </source>
</reference>
<dbReference type="Pfam" id="PF25954">
    <property type="entry name" value="Beta-barrel_RND_2"/>
    <property type="match status" value="1"/>
</dbReference>
<dbReference type="PANTHER" id="PTHR30469">
    <property type="entry name" value="MULTIDRUG RESISTANCE PROTEIN MDTA"/>
    <property type="match status" value="1"/>
</dbReference>
<dbReference type="Pfam" id="PF25876">
    <property type="entry name" value="HH_MFP_RND"/>
    <property type="match status" value="1"/>
</dbReference>
<evidence type="ECO:0000259" key="4">
    <source>
        <dbReference type="Pfam" id="PF25876"/>
    </source>
</evidence>
<comment type="similarity">
    <text evidence="2">Belongs to the membrane fusion protein (MFP) (TC 8.A.1) family.</text>
</comment>
<dbReference type="Proteomes" id="UP001060414">
    <property type="component" value="Chromosome"/>
</dbReference>
<dbReference type="Pfam" id="PF25967">
    <property type="entry name" value="RND-MFP_C"/>
    <property type="match status" value="1"/>
</dbReference>
<dbReference type="EMBL" id="CP092109">
    <property type="protein sequence ID" value="UWZ77907.1"/>
    <property type="molecule type" value="Genomic_DNA"/>
</dbReference>
<evidence type="ECO:0000313" key="9">
    <source>
        <dbReference type="Proteomes" id="UP001060414"/>
    </source>
</evidence>
<evidence type="ECO:0000313" key="8">
    <source>
        <dbReference type="EMBL" id="UWZ77907.1"/>
    </source>
</evidence>
<protein>
    <submittedName>
        <fullName evidence="8">Efflux RND transporter periplasmic adaptor subunit</fullName>
    </submittedName>
</protein>
<evidence type="ECO:0000259" key="7">
    <source>
        <dbReference type="Pfam" id="PF25967"/>
    </source>
</evidence>
<dbReference type="InterPro" id="IPR058792">
    <property type="entry name" value="Beta-barrel_RND_2"/>
</dbReference>
<keyword evidence="3" id="KW-0813">Transport</keyword>
<dbReference type="Gene3D" id="2.40.30.170">
    <property type="match status" value="1"/>
</dbReference>
<gene>
    <name evidence="8" type="ORF">L9S41_09340</name>
</gene>
<feature type="domain" description="Multidrug resistance protein MdtA-like barrel-sandwich hybrid" evidence="5">
    <location>
        <begin position="65"/>
        <end position="197"/>
    </location>
</feature>
<evidence type="ECO:0000256" key="1">
    <source>
        <dbReference type="ARBA" id="ARBA00004196"/>
    </source>
</evidence>
<dbReference type="RefSeq" id="WP_260746255.1">
    <property type="nucleotide sequence ID" value="NZ_CP092109.1"/>
</dbReference>
<evidence type="ECO:0000256" key="2">
    <source>
        <dbReference type="ARBA" id="ARBA00009477"/>
    </source>
</evidence>
<dbReference type="InterPro" id="IPR006143">
    <property type="entry name" value="RND_pump_MFP"/>
</dbReference>
<dbReference type="InterPro" id="IPR058624">
    <property type="entry name" value="MdtA-like_HH"/>
</dbReference>
<dbReference type="InterPro" id="IPR058625">
    <property type="entry name" value="MdtA-like_BSH"/>
</dbReference>
<dbReference type="Pfam" id="PF25917">
    <property type="entry name" value="BSH_RND"/>
    <property type="match status" value="1"/>
</dbReference>
<dbReference type="NCBIfam" id="TIGR01730">
    <property type="entry name" value="RND_mfp"/>
    <property type="match status" value="1"/>
</dbReference>
<dbReference type="Gene3D" id="2.40.420.20">
    <property type="match status" value="1"/>
</dbReference>
<evidence type="ECO:0000259" key="6">
    <source>
        <dbReference type="Pfam" id="PF25954"/>
    </source>
</evidence>
<dbReference type="SUPFAM" id="SSF111369">
    <property type="entry name" value="HlyD-like secretion proteins"/>
    <property type="match status" value="1"/>
</dbReference>